<gene>
    <name evidence="3" type="ORF">IAD15_02435</name>
</gene>
<dbReference type="SUPFAM" id="SSF82607">
    <property type="entry name" value="YbaB-like"/>
    <property type="match status" value="1"/>
</dbReference>
<dbReference type="AlphaFoldDB" id="A0A9D1L0H7"/>
<dbReference type="GO" id="GO:0005829">
    <property type="term" value="C:cytosol"/>
    <property type="evidence" value="ECO:0007669"/>
    <property type="project" value="TreeGrafter"/>
</dbReference>
<dbReference type="HAMAP" id="MF_00274">
    <property type="entry name" value="DNA_YbaB_EbfC"/>
    <property type="match status" value="1"/>
</dbReference>
<dbReference type="GO" id="GO:0003677">
    <property type="term" value="F:DNA binding"/>
    <property type="evidence" value="ECO:0007669"/>
    <property type="project" value="UniProtKB-UniRule"/>
</dbReference>
<dbReference type="InterPro" id="IPR036894">
    <property type="entry name" value="YbaB-like_sf"/>
</dbReference>
<comment type="caution">
    <text evidence="3">The sequence shown here is derived from an EMBL/GenBank/DDBJ whole genome shotgun (WGS) entry which is preliminary data.</text>
</comment>
<comment type="subcellular location">
    <subcellularLocation>
        <location evidence="2">Cytoplasm</location>
        <location evidence="2">Nucleoid</location>
    </subcellularLocation>
</comment>
<keyword evidence="1 2" id="KW-0238">DNA-binding</keyword>
<evidence type="ECO:0000256" key="1">
    <source>
        <dbReference type="ARBA" id="ARBA00023125"/>
    </source>
</evidence>
<proteinExistence type="inferred from homology"/>
<dbReference type="InterPro" id="IPR004401">
    <property type="entry name" value="YbaB/EbfC"/>
</dbReference>
<dbReference type="PIRSF" id="PIRSF004555">
    <property type="entry name" value="UCP004555"/>
    <property type="match status" value="1"/>
</dbReference>
<comment type="function">
    <text evidence="2">Binds to DNA and alters its conformation. May be involved in regulation of gene expression, nucleoid organization and DNA protection.</text>
</comment>
<comment type="subunit">
    <text evidence="2">Homodimer.</text>
</comment>
<dbReference type="Pfam" id="PF02575">
    <property type="entry name" value="YbaB_DNA_bd"/>
    <property type="match status" value="1"/>
</dbReference>
<evidence type="ECO:0000313" key="3">
    <source>
        <dbReference type="EMBL" id="HIU12912.1"/>
    </source>
</evidence>
<dbReference type="PANTHER" id="PTHR33449">
    <property type="entry name" value="NUCLEOID-ASSOCIATED PROTEIN YBAB"/>
    <property type="match status" value="1"/>
</dbReference>
<organism evidence="3 4">
    <name type="scientific">Candidatus Fimiplasma intestinipullorum</name>
    <dbReference type="NCBI Taxonomy" id="2840825"/>
    <lineage>
        <taxon>Bacteria</taxon>
        <taxon>Bacillati</taxon>
        <taxon>Bacillota</taxon>
        <taxon>Clostridia</taxon>
        <taxon>Eubacteriales</taxon>
        <taxon>Candidatus Fimiplasma</taxon>
    </lineage>
</organism>
<dbReference type="EMBL" id="DVMJ01000016">
    <property type="protein sequence ID" value="HIU12912.1"/>
    <property type="molecule type" value="Genomic_DNA"/>
</dbReference>
<dbReference type="PANTHER" id="PTHR33449:SF1">
    <property type="entry name" value="NUCLEOID-ASSOCIATED PROTEIN YBAB"/>
    <property type="match status" value="1"/>
</dbReference>
<sequence length="102" mass="11477">MNIAQLMKQANHMQKKLNKVQNAFNEKVFDFVSDDGNIQGQMKGNMEIVKLAIDEALLTAENKTKLEDLLVETLNQKRAEIAKQKEEEIGSIAGNVSMPNLF</sequence>
<keyword evidence="2" id="KW-0963">Cytoplasm</keyword>
<dbReference type="GO" id="GO:0043590">
    <property type="term" value="C:bacterial nucleoid"/>
    <property type="evidence" value="ECO:0007669"/>
    <property type="project" value="UniProtKB-UniRule"/>
</dbReference>
<protein>
    <recommendedName>
        <fullName evidence="2">Nucleoid-associated protein IAD15_02435</fullName>
    </recommendedName>
</protein>
<dbReference type="Proteomes" id="UP000824175">
    <property type="component" value="Unassembled WGS sequence"/>
</dbReference>
<dbReference type="Gene3D" id="3.30.1310.10">
    <property type="entry name" value="Nucleoid-associated protein YbaB-like domain"/>
    <property type="match status" value="1"/>
</dbReference>
<reference evidence="3" key="1">
    <citation type="submission" date="2020-10" db="EMBL/GenBank/DDBJ databases">
        <authorList>
            <person name="Gilroy R."/>
        </authorList>
    </citation>
    <scope>NUCLEOTIDE SEQUENCE</scope>
    <source>
        <strain evidence="3">CHK195-11698</strain>
    </source>
</reference>
<reference evidence="3" key="2">
    <citation type="journal article" date="2021" name="PeerJ">
        <title>Extensive microbial diversity within the chicken gut microbiome revealed by metagenomics and culture.</title>
        <authorList>
            <person name="Gilroy R."/>
            <person name="Ravi A."/>
            <person name="Getino M."/>
            <person name="Pursley I."/>
            <person name="Horton D.L."/>
            <person name="Alikhan N.F."/>
            <person name="Baker D."/>
            <person name="Gharbi K."/>
            <person name="Hall N."/>
            <person name="Watson M."/>
            <person name="Adriaenssens E.M."/>
            <person name="Foster-Nyarko E."/>
            <person name="Jarju S."/>
            <person name="Secka A."/>
            <person name="Antonio M."/>
            <person name="Oren A."/>
            <person name="Chaudhuri R.R."/>
            <person name="La Ragione R."/>
            <person name="Hildebrand F."/>
            <person name="Pallen M.J."/>
        </authorList>
    </citation>
    <scope>NUCLEOTIDE SEQUENCE</scope>
    <source>
        <strain evidence="3">CHK195-11698</strain>
    </source>
</reference>
<name>A0A9D1L0H7_9FIRM</name>
<comment type="similarity">
    <text evidence="2">Belongs to the YbaB/EbfC family.</text>
</comment>
<evidence type="ECO:0000313" key="4">
    <source>
        <dbReference type="Proteomes" id="UP000824175"/>
    </source>
</evidence>
<evidence type="ECO:0000256" key="2">
    <source>
        <dbReference type="HAMAP-Rule" id="MF_00274"/>
    </source>
</evidence>
<accession>A0A9D1L0H7</accession>